<feature type="transmembrane region" description="Helical" evidence="2">
    <location>
        <begin position="568"/>
        <end position="586"/>
    </location>
</feature>
<feature type="domain" description="E3 ubiquitin-protein ligase APD1-4 N-terminal" evidence="3">
    <location>
        <begin position="96"/>
        <end position="165"/>
    </location>
</feature>
<keyword evidence="2" id="KW-1133">Transmembrane helix</keyword>
<name>A0A1B6MLL5_9HEMI</name>
<feature type="region of interest" description="Disordered" evidence="1">
    <location>
        <begin position="337"/>
        <end position="381"/>
    </location>
</feature>
<dbReference type="PANTHER" id="PTHR39077">
    <property type="entry name" value="DUF4793 DOMAIN-CONTAINING PROTEIN"/>
    <property type="match status" value="1"/>
</dbReference>
<accession>A0A1B6MLL5</accession>
<evidence type="ECO:0000259" key="3">
    <source>
        <dbReference type="Pfam" id="PF16040"/>
    </source>
</evidence>
<evidence type="ECO:0008006" key="6">
    <source>
        <dbReference type="Google" id="ProtNLM"/>
    </source>
</evidence>
<evidence type="ECO:0000256" key="1">
    <source>
        <dbReference type="SAM" id="MobiDB-lite"/>
    </source>
</evidence>
<sequence length="587" mass="66815">MHRHRQSTASSFSLDSDIAAFYKAQKAKRSSLYGPLRVARLCVLSIIVPGLLLSIPLYMRYNVYIQQAYPVGMSDIRLLDNRISTTWCQRQVVWSNATYNAFLMQEQPEIRPDTVKVSMTRQLVLEDDSKEYWGFYLLQGSTVTVSTCVRWPGASLIMIRGHKHLKQCAYIGDDSSEELDELFEGDGVNNTSIDYDISNKPTSMKKVRDGVLVEGRHVDISSVHHHRKPFHASAVEDALRDNWKMDNKKGPNVHLRYAEYMMNPKKTKDNEEFKMNPNVVNVPMEAEMAKTSREVYNEMLDRLRKMGPKGRVLLDQLNKNLAEEGKSTMNVNVVEQSTEPANGQDSTKSQKIPESSTKTDSTTTKRDLQNRKRRRRNIPTIGKTAAQLTLHDEAADNAAEEMDMKPDGEADFRGRINETTDNDQSNSEFWSSFSSSEERLLECEGLLLNLPLTPHHACEAHRPETVLTRASGANTVTYKVPSNGYYFFIFNSENEVQPNFLHIHFRLEKTTYNVTNAVAACHNQTGSCSLPLRFWSRDKVILELPVRPNDTLWNEEFLAVSTCEPRTALYIACVIAVPLLIILFAFQ</sequence>
<dbReference type="InterPro" id="IPR032008">
    <property type="entry name" value="APD1-4_N"/>
</dbReference>
<dbReference type="InterPro" id="IPR032010">
    <property type="entry name" value="APD1-4_M"/>
</dbReference>
<evidence type="ECO:0000259" key="4">
    <source>
        <dbReference type="Pfam" id="PF16041"/>
    </source>
</evidence>
<dbReference type="Pfam" id="PF16040">
    <property type="entry name" value="APD1-4_N"/>
    <property type="match status" value="1"/>
</dbReference>
<dbReference type="EMBL" id="GEBQ01003129">
    <property type="protein sequence ID" value="JAT36848.1"/>
    <property type="molecule type" value="Transcribed_RNA"/>
</dbReference>
<reference evidence="5" key="1">
    <citation type="submission" date="2015-11" db="EMBL/GenBank/DDBJ databases">
        <title>De novo transcriptome assembly of four potential Pierce s Disease insect vectors from Arizona vineyards.</title>
        <authorList>
            <person name="Tassone E.E."/>
        </authorList>
    </citation>
    <scope>NUCLEOTIDE SEQUENCE</scope>
</reference>
<dbReference type="Pfam" id="PF16041">
    <property type="entry name" value="APD1-4_M"/>
    <property type="match status" value="1"/>
</dbReference>
<gene>
    <name evidence="5" type="ORF">g.19079</name>
</gene>
<feature type="transmembrane region" description="Helical" evidence="2">
    <location>
        <begin position="38"/>
        <end position="59"/>
    </location>
</feature>
<protein>
    <recommendedName>
        <fullName evidence="6">E3 ubiquitin-protein ligase APD1-4 middle domain-containing protein</fullName>
    </recommendedName>
</protein>
<keyword evidence="2" id="KW-0812">Transmembrane</keyword>
<evidence type="ECO:0000313" key="5">
    <source>
        <dbReference type="EMBL" id="JAT36848.1"/>
    </source>
</evidence>
<proteinExistence type="predicted"/>
<dbReference type="AlphaFoldDB" id="A0A1B6MLL5"/>
<feature type="compositionally biased region" description="Polar residues" evidence="1">
    <location>
        <begin position="337"/>
        <end position="354"/>
    </location>
</feature>
<organism evidence="5">
    <name type="scientific">Graphocephala atropunctata</name>
    <dbReference type="NCBI Taxonomy" id="36148"/>
    <lineage>
        <taxon>Eukaryota</taxon>
        <taxon>Metazoa</taxon>
        <taxon>Ecdysozoa</taxon>
        <taxon>Arthropoda</taxon>
        <taxon>Hexapoda</taxon>
        <taxon>Insecta</taxon>
        <taxon>Pterygota</taxon>
        <taxon>Neoptera</taxon>
        <taxon>Paraneoptera</taxon>
        <taxon>Hemiptera</taxon>
        <taxon>Auchenorrhyncha</taxon>
        <taxon>Membracoidea</taxon>
        <taxon>Cicadellidae</taxon>
        <taxon>Cicadellinae</taxon>
        <taxon>Cicadellini</taxon>
        <taxon>Graphocephala</taxon>
    </lineage>
</organism>
<feature type="domain" description="E3 ubiquitin-protein ligase APD1-4 middle" evidence="4">
    <location>
        <begin position="476"/>
        <end position="583"/>
    </location>
</feature>
<keyword evidence="2" id="KW-0472">Membrane</keyword>
<dbReference type="PANTHER" id="PTHR39077:SF1">
    <property type="entry name" value="E3 UBIQUITIN-PROTEIN LIGASE APD1-4 MIDDLE DOMAIN-CONTAINING PROTEIN"/>
    <property type="match status" value="1"/>
</dbReference>
<evidence type="ECO:0000256" key="2">
    <source>
        <dbReference type="SAM" id="Phobius"/>
    </source>
</evidence>